<comment type="subcellular location">
    <subcellularLocation>
        <location evidence="1">Fimbrium</location>
    </subcellularLocation>
</comment>
<evidence type="ECO:0000256" key="4">
    <source>
        <dbReference type="ARBA" id="ARBA00023263"/>
    </source>
</evidence>
<evidence type="ECO:0000259" key="6">
    <source>
        <dbReference type="Pfam" id="PF00419"/>
    </source>
</evidence>
<name>A0A738E6Q6_SALET</name>
<dbReference type="InterPro" id="IPR050263">
    <property type="entry name" value="Bact_Fimbrial_Adh_Pro"/>
</dbReference>
<dbReference type="SUPFAM" id="SSF49401">
    <property type="entry name" value="Bacterial adhesins"/>
    <property type="match status" value="1"/>
</dbReference>
<feature type="domain" description="Fimbrial-type adhesion" evidence="6">
    <location>
        <begin position="32"/>
        <end position="97"/>
    </location>
</feature>
<dbReference type="InterPro" id="IPR000259">
    <property type="entry name" value="Adhesion_dom_fimbrial"/>
</dbReference>
<dbReference type="InterPro" id="IPR036937">
    <property type="entry name" value="Adhesion_dom_fimbrial_sf"/>
</dbReference>
<evidence type="ECO:0000256" key="2">
    <source>
        <dbReference type="ARBA" id="ARBA00006671"/>
    </source>
</evidence>
<dbReference type="AlphaFoldDB" id="A0A738E6Q6"/>
<dbReference type="Gene3D" id="2.60.40.1090">
    <property type="entry name" value="Fimbrial-type adhesion domain"/>
    <property type="match status" value="2"/>
</dbReference>
<accession>A0A738E6Q6</accession>
<feature type="chain" id="PRO_5027989606" evidence="5">
    <location>
        <begin position="25"/>
        <end position="157"/>
    </location>
</feature>
<evidence type="ECO:0000256" key="3">
    <source>
        <dbReference type="ARBA" id="ARBA00022729"/>
    </source>
</evidence>
<dbReference type="EMBL" id="DAATIK010000057">
    <property type="protein sequence ID" value="HAE8721777.1"/>
    <property type="molecule type" value="Genomic_DNA"/>
</dbReference>
<keyword evidence="4" id="KW-0281">Fimbrium</keyword>
<keyword evidence="3 5" id="KW-0732">Signal</keyword>
<feature type="signal peptide" evidence="5">
    <location>
        <begin position="1"/>
        <end position="24"/>
    </location>
</feature>
<protein>
    <submittedName>
        <fullName evidence="7">Fimbrial protein</fullName>
    </submittedName>
</protein>
<comment type="similarity">
    <text evidence="2">Belongs to the fimbrial protein family.</text>
</comment>
<proteinExistence type="inferred from homology"/>
<comment type="caution">
    <text evidence="7">The sequence shown here is derived from an EMBL/GenBank/DDBJ whole genome shotgun (WGS) entry which is preliminary data.</text>
</comment>
<dbReference type="InterPro" id="IPR008966">
    <property type="entry name" value="Adhesion_dom_sf"/>
</dbReference>
<evidence type="ECO:0000256" key="1">
    <source>
        <dbReference type="ARBA" id="ARBA00004561"/>
    </source>
</evidence>
<organism evidence="7">
    <name type="scientific">Salmonella enterica subsp. enterica serovar Abortusovis</name>
    <dbReference type="NCBI Taxonomy" id="53961"/>
    <lineage>
        <taxon>Bacteria</taxon>
        <taxon>Pseudomonadati</taxon>
        <taxon>Pseudomonadota</taxon>
        <taxon>Gammaproteobacteria</taxon>
        <taxon>Enterobacterales</taxon>
        <taxon>Enterobacteriaceae</taxon>
        <taxon>Salmonella</taxon>
    </lineage>
</organism>
<gene>
    <name evidence="7" type="ORF">G4W83_004043</name>
</gene>
<dbReference type="PANTHER" id="PTHR33420:SF12">
    <property type="entry name" value="FIMBRIN-LIKE PROTEIN FIMI-RELATED"/>
    <property type="match status" value="1"/>
</dbReference>
<reference evidence="7" key="2">
    <citation type="submission" date="2018-07" db="EMBL/GenBank/DDBJ databases">
        <authorList>
            <consortium name="NCBI Pathogen Detection Project"/>
        </authorList>
    </citation>
    <scope>NUCLEOTIDE SEQUENCE</scope>
    <source>
        <strain evidence="7">M226</strain>
    </source>
</reference>
<dbReference type="PANTHER" id="PTHR33420">
    <property type="entry name" value="FIMBRIAL SUBUNIT ELFA-RELATED"/>
    <property type="match status" value="1"/>
</dbReference>
<dbReference type="Pfam" id="PF00419">
    <property type="entry name" value="Fimbrial"/>
    <property type="match status" value="1"/>
</dbReference>
<evidence type="ECO:0000313" key="7">
    <source>
        <dbReference type="EMBL" id="HAE8721777.1"/>
    </source>
</evidence>
<sequence length="157" mass="16737">MEFLMKKVVFALSALAVVSTSAFAAESGDGTIKFTGEIVDAPCVVSTDSQNQEVVLGQVKKNIFKAIGDKSSSKPFQIKLEDCDITSNTKVNVSFNGVGIGIYDNANKLVEMNTGKSTTTLAAGQTVLYYTANYVATKDTVTTGYGNAEVDFNLSYE</sequence>
<reference evidence="7" key="1">
    <citation type="journal article" date="2018" name="Genome Biol.">
        <title>SKESA: strategic k-mer extension for scrupulous assemblies.</title>
        <authorList>
            <person name="Souvorov A."/>
            <person name="Agarwala R."/>
            <person name="Lipman D.J."/>
        </authorList>
    </citation>
    <scope>NUCLEOTIDE SEQUENCE</scope>
    <source>
        <strain evidence="7">M226</strain>
    </source>
</reference>
<evidence type="ECO:0000256" key="5">
    <source>
        <dbReference type="SAM" id="SignalP"/>
    </source>
</evidence>
<dbReference type="GO" id="GO:0009289">
    <property type="term" value="C:pilus"/>
    <property type="evidence" value="ECO:0007669"/>
    <property type="project" value="UniProtKB-SubCell"/>
</dbReference>
<dbReference type="GO" id="GO:0043709">
    <property type="term" value="P:cell adhesion involved in single-species biofilm formation"/>
    <property type="evidence" value="ECO:0007669"/>
    <property type="project" value="TreeGrafter"/>
</dbReference>